<evidence type="ECO:0000256" key="7">
    <source>
        <dbReference type="ARBA" id="ARBA00023136"/>
    </source>
</evidence>
<comment type="subcellular location">
    <subcellularLocation>
        <location evidence="1">Cell membrane</location>
        <topology evidence="1">Multi-pass membrane protein</topology>
    </subcellularLocation>
</comment>
<dbReference type="Proteomes" id="UP000199677">
    <property type="component" value="Unassembled WGS sequence"/>
</dbReference>
<dbReference type="PANTHER" id="PTHR43271:SF1">
    <property type="entry name" value="INNER MEMBRANE TRANSPORT PROTEIN YNFM"/>
    <property type="match status" value="1"/>
</dbReference>
<keyword evidence="6 8" id="KW-1133">Transmembrane helix</keyword>
<evidence type="ECO:0000313" key="11">
    <source>
        <dbReference type="Proteomes" id="UP000199677"/>
    </source>
</evidence>
<proteinExistence type="inferred from homology"/>
<evidence type="ECO:0000256" key="6">
    <source>
        <dbReference type="ARBA" id="ARBA00022989"/>
    </source>
</evidence>
<evidence type="ECO:0000256" key="5">
    <source>
        <dbReference type="ARBA" id="ARBA00022692"/>
    </source>
</evidence>
<dbReference type="STRING" id="416873.SAMN04487951_10697"/>
<protein>
    <submittedName>
        <fullName evidence="10">MFS transporter, YNFM family, putative membrane transport protein</fullName>
    </submittedName>
</protein>
<dbReference type="PROSITE" id="PS50850">
    <property type="entry name" value="MFS"/>
    <property type="match status" value="1"/>
</dbReference>
<feature type="transmembrane region" description="Helical" evidence="8">
    <location>
        <begin position="338"/>
        <end position="356"/>
    </location>
</feature>
<feature type="transmembrane region" description="Helical" evidence="8">
    <location>
        <begin position="12"/>
        <end position="29"/>
    </location>
</feature>
<evidence type="ECO:0000256" key="4">
    <source>
        <dbReference type="ARBA" id="ARBA00022475"/>
    </source>
</evidence>
<evidence type="ECO:0000256" key="8">
    <source>
        <dbReference type="SAM" id="Phobius"/>
    </source>
</evidence>
<dbReference type="RefSeq" id="WP_089705049.1">
    <property type="nucleotide sequence ID" value="NZ_FNII01000006.1"/>
</dbReference>
<accession>A0A1H0CKW5</accession>
<dbReference type="GO" id="GO:0005886">
    <property type="term" value="C:plasma membrane"/>
    <property type="evidence" value="ECO:0007669"/>
    <property type="project" value="UniProtKB-SubCell"/>
</dbReference>
<dbReference type="InterPro" id="IPR011701">
    <property type="entry name" value="MFS"/>
</dbReference>
<feature type="transmembrane region" description="Helical" evidence="8">
    <location>
        <begin position="214"/>
        <end position="233"/>
    </location>
</feature>
<reference evidence="11" key="1">
    <citation type="submission" date="2016-10" db="EMBL/GenBank/DDBJ databases">
        <authorList>
            <person name="Varghese N."/>
            <person name="Submissions S."/>
        </authorList>
    </citation>
    <scope>NUCLEOTIDE SEQUENCE [LARGE SCALE GENOMIC DNA]</scope>
    <source>
        <strain evidence="11">CGMCC 1.6494</strain>
    </source>
</reference>
<evidence type="ECO:0000313" key="10">
    <source>
        <dbReference type="EMBL" id="SDN58504.1"/>
    </source>
</evidence>
<name>A0A1H0CKW5_9GAMM</name>
<dbReference type="CDD" id="cd17324">
    <property type="entry name" value="MFS_NepI_like"/>
    <property type="match status" value="1"/>
</dbReference>
<feature type="transmembrane region" description="Helical" evidence="8">
    <location>
        <begin position="368"/>
        <end position="387"/>
    </location>
</feature>
<keyword evidence="4" id="KW-1003">Cell membrane</keyword>
<feature type="transmembrane region" description="Helical" evidence="8">
    <location>
        <begin position="103"/>
        <end position="125"/>
    </location>
</feature>
<comment type="similarity">
    <text evidence="2">Belongs to the major facilitator superfamily.</text>
</comment>
<feature type="transmembrane region" description="Helical" evidence="8">
    <location>
        <begin position="78"/>
        <end position="97"/>
    </location>
</feature>
<evidence type="ECO:0000256" key="3">
    <source>
        <dbReference type="ARBA" id="ARBA00022448"/>
    </source>
</evidence>
<keyword evidence="3" id="KW-0813">Transport</keyword>
<organism evidence="10 11">
    <name type="scientific">Vreelandella arcis</name>
    <dbReference type="NCBI Taxonomy" id="416873"/>
    <lineage>
        <taxon>Bacteria</taxon>
        <taxon>Pseudomonadati</taxon>
        <taxon>Pseudomonadota</taxon>
        <taxon>Gammaproteobacteria</taxon>
        <taxon>Oceanospirillales</taxon>
        <taxon>Halomonadaceae</taxon>
        <taxon>Vreelandella</taxon>
    </lineage>
</organism>
<keyword evidence="7 8" id="KW-0472">Membrane</keyword>
<gene>
    <name evidence="10" type="ORF">SAMN04487951_10697</name>
</gene>
<feature type="transmembrane region" description="Helical" evidence="8">
    <location>
        <begin position="301"/>
        <end position="326"/>
    </location>
</feature>
<feature type="transmembrane region" description="Helical" evidence="8">
    <location>
        <begin position="276"/>
        <end position="295"/>
    </location>
</feature>
<feature type="transmembrane region" description="Helical" evidence="8">
    <location>
        <begin position="41"/>
        <end position="66"/>
    </location>
</feature>
<feature type="transmembrane region" description="Helical" evidence="8">
    <location>
        <begin position="132"/>
        <end position="154"/>
    </location>
</feature>
<dbReference type="AlphaFoldDB" id="A0A1H0CKW5"/>
<sequence length="405" mass="42741">MIEANTRAWWRATLALCLGSFLVFINLYAPQPLLPGLKETYGVSTLGVSLVMSVATLSLAFALLVFGPLSDAIGREGIMRITLLLAGGCSLALAFAPTFESLLALRLVQGFVLGGLPAVAIAWMGDEFDKPALLSAVGLYIGANSLGGISGRVVGGAAADIGGPTAAFLAVGVMTLVGGAVFWRLLPTSQAFRPQRFQLRTAVNGLAGHLRSPVLLAAYALGGINFLIFINQYSYITFRLADAPYQLAASSLGLVFLTYLGGTVGSTLSGRLAQRFSPAACMCVGVVILMLGTAITLADSLVLIIAGLTVNAFGFFLAHSLASSWVGRYAQGARGSASAMYLVFYYVGASLGGFWLEPFWQWAGWRGVTLGSWLLLSVTLVIALGLWRFERRAAQQAAHDTVARR</sequence>
<keyword evidence="5 8" id="KW-0812">Transmembrane</keyword>
<dbReference type="PANTHER" id="PTHR43271">
    <property type="entry name" value="BLL2771 PROTEIN"/>
    <property type="match status" value="1"/>
</dbReference>
<dbReference type="SUPFAM" id="SSF103473">
    <property type="entry name" value="MFS general substrate transporter"/>
    <property type="match status" value="1"/>
</dbReference>
<keyword evidence="11" id="KW-1185">Reference proteome</keyword>
<feature type="transmembrane region" description="Helical" evidence="8">
    <location>
        <begin position="245"/>
        <end position="264"/>
    </location>
</feature>
<evidence type="ECO:0000256" key="2">
    <source>
        <dbReference type="ARBA" id="ARBA00008335"/>
    </source>
</evidence>
<evidence type="ECO:0000256" key="1">
    <source>
        <dbReference type="ARBA" id="ARBA00004651"/>
    </source>
</evidence>
<feature type="domain" description="Major facilitator superfamily (MFS) profile" evidence="9">
    <location>
        <begin position="12"/>
        <end position="395"/>
    </location>
</feature>
<dbReference type="Pfam" id="PF07690">
    <property type="entry name" value="MFS_1"/>
    <property type="match status" value="1"/>
</dbReference>
<dbReference type="InterPro" id="IPR020846">
    <property type="entry name" value="MFS_dom"/>
</dbReference>
<evidence type="ECO:0000259" key="9">
    <source>
        <dbReference type="PROSITE" id="PS50850"/>
    </source>
</evidence>
<dbReference type="EMBL" id="FNII01000006">
    <property type="protein sequence ID" value="SDN58504.1"/>
    <property type="molecule type" value="Genomic_DNA"/>
</dbReference>
<dbReference type="Gene3D" id="1.20.1250.20">
    <property type="entry name" value="MFS general substrate transporter like domains"/>
    <property type="match status" value="1"/>
</dbReference>
<dbReference type="OrthoDB" id="63984at2"/>
<feature type="transmembrane region" description="Helical" evidence="8">
    <location>
        <begin position="166"/>
        <end position="186"/>
    </location>
</feature>
<dbReference type="GO" id="GO:0022857">
    <property type="term" value="F:transmembrane transporter activity"/>
    <property type="evidence" value="ECO:0007669"/>
    <property type="project" value="InterPro"/>
</dbReference>
<dbReference type="InterPro" id="IPR036259">
    <property type="entry name" value="MFS_trans_sf"/>
</dbReference>